<feature type="non-terminal residue" evidence="2">
    <location>
        <position position="1"/>
    </location>
</feature>
<feature type="non-terminal residue" evidence="2">
    <location>
        <position position="479"/>
    </location>
</feature>
<organism evidence="2">
    <name type="scientific">marine metagenome</name>
    <dbReference type="NCBI Taxonomy" id="408172"/>
    <lineage>
        <taxon>unclassified sequences</taxon>
        <taxon>metagenomes</taxon>
        <taxon>ecological metagenomes</taxon>
    </lineage>
</organism>
<feature type="transmembrane region" description="Helical" evidence="1">
    <location>
        <begin position="197"/>
        <end position="213"/>
    </location>
</feature>
<feature type="transmembrane region" description="Helical" evidence="1">
    <location>
        <begin position="283"/>
        <end position="305"/>
    </location>
</feature>
<feature type="transmembrane region" description="Helical" evidence="1">
    <location>
        <begin position="225"/>
        <end position="245"/>
    </location>
</feature>
<feature type="transmembrane region" description="Helical" evidence="1">
    <location>
        <begin position="118"/>
        <end position="135"/>
    </location>
</feature>
<sequence length="479" mass="54205">GASSFEQLKKKGFYEFSGFWILFVLLIFSLANAYFFPITGADGVWHHVKGMVYGLPLVDFESKQIIAQFRQYPPLIGLLYGWLISAGFERITVFFPALYFCLLYIFYYRCYEHVKSSTIAGTATLVLGTTPYLWWHSFLPFLDWTAGVFYAVGILYWFVLTKNILGPTKSISVKQNRSLAVLSGILFGLASWTRPEFVLYSAVPIFLLVATFDRQKEFVNERNPVIIRFAIAALILPSLWFSVLLNFDGSLDTSFKLLIIACAGLWIGLGLVLTRIVHLVPRIAMAVAIILVAICLIGLFIFLPPELSPWTALAIRLFRLFAVQIFFAGTVFLFVFLFTEKLRQRPLAEKHLGAFLLLFLLVQFFIYAYSGLKWPTLSHYIENTFIHPGNSINLSDTRGTLAIYPAFVFFIFCLPGIKKGVTSGHVKRFLLTTIAINLILILVVFAGPRVKFIAENFDKSYEQLAETSGPPDLPNQFAK</sequence>
<evidence type="ECO:0000313" key="2">
    <source>
        <dbReference type="EMBL" id="SVB81431.1"/>
    </source>
</evidence>
<dbReference type="EMBL" id="UINC01058778">
    <property type="protein sequence ID" value="SVB81431.1"/>
    <property type="molecule type" value="Genomic_DNA"/>
</dbReference>
<feature type="transmembrane region" description="Helical" evidence="1">
    <location>
        <begin position="317"/>
        <end position="339"/>
    </location>
</feature>
<proteinExistence type="predicted"/>
<accession>A0A382H4S5</accession>
<feature type="transmembrane region" description="Helical" evidence="1">
    <location>
        <begin position="429"/>
        <end position="447"/>
    </location>
</feature>
<name>A0A382H4S5_9ZZZZ</name>
<gene>
    <name evidence="2" type="ORF">METZ01_LOCUS234285</name>
</gene>
<evidence type="ECO:0008006" key="3">
    <source>
        <dbReference type="Google" id="ProtNLM"/>
    </source>
</evidence>
<keyword evidence="1" id="KW-1133">Transmembrane helix</keyword>
<reference evidence="2" key="1">
    <citation type="submission" date="2018-05" db="EMBL/GenBank/DDBJ databases">
        <authorList>
            <person name="Lanie J.A."/>
            <person name="Ng W.-L."/>
            <person name="Kazmierczak K.M."/>
            <person name="Andrzejewski T.M."/>
            <person name="Davidsen T.M."/>
            <person name="Wayne K.J."/>
            <person name="Tettelin H."/>
            <person name="Glass J.I."/>
            <person name="Rusch D."/>
            <person name="Podicherti R."/>
            <person name="Tsui H.-C.T."/>
            <person name="Winkler M.E."/>
        </authorList>
    </citation>
    <scope>NUCLEOTIDE SEQUENCE</scope>
</reference>
<evidence type="ECO:0000256" key="1">
    <source>
        <dbReference type="SAM" id="Phobius"/>
    </source>
</evidence>
<feature type="transmembrane region" description="Helical" evidence="1">
    <location>
        <begin position="257"/>
        <end position="276"/>
    </location>
</feature>
<protein>
    <recommendedName>
        <fullName evidence="3">Glycosyltransferase RgtA/B/C/D-like domain-containing protein</fullName>
    </recommendedName>
</protein>
<feature type="transmembrane region" description="Helical" evidence="1">
    <location>
        <begin position="171"/>
        <end position="191"/>
    </location>
</feature>
<keyword evidence="1" id="KW-0812">Transmembrane</keyword>
<feature type="transmembrane region" description="Helical" evidence="1">
    <location>
        <begin position="351"/>
        <end position="370"/>
    </location>
</feature>
<dbReference type="AlphaFoldDB" id="A0A382H4S5"/>
<keyword evidence="1" id="KW-0472">Membrane</keyword>
<feature type="transmembrane region" description="Helical" evidence="1">
    <location>
        <begin position="79"/>
        <end position="106"/>
    </location>
</feature>
<feature type="transmembrane region" description="Helical" evidence="1">
    <location>
        <begin position="141"/>
        <end position="159"/>
    </location>
</feature>
<feature type="transmembrane region" description="Helical" evidence="1">
    <location>
        <begin position="12"/>
        <end position="36"/>
    </location>
</feature>
<feature type="transmembrane region" description="Helical" evidence="1">
    <location>
        <begin position="401"/>
        <end position="417"/>
    </location>
</feature>